<dbReference type="InterPro" id="IPR052715">
    <property type="entry name" value="RAYT_transposase"/>
</dbReference>
<evidence type="ECO:0000259" key="1">
    <source>
        <dbReference type="SMART" id="SM01321"/>
    </source>
</evidence>
<gene>
    <name evidence="2" type="ORF">MNB_SV-5-932</name>
</gene>
<dbReference type="SUPFAM" id="SSF143422">
    <property type="entry name" value="Transposase IS200-like"/>
    <property type="match status" value="1"/>
</dbReference>
<proteinExistence type="predicted"/>
<dbReference type="EMBL" id="FPKX01000074">
    <property type="protein sequence ID" value="SFZ99018.1"/>
    <property type="molecule type" value="Genomic_DNA"/>
</dbReference>
<dbReference type="InterPro" id="IPR002686">
    <property type="entry name" value="Transposase_17"/>
</dbReference>
<dbReference type="GO" id="GO:0043565">
    <property type="term" value="F:sequence-specific DNA binding"/>
    <property type="evidence" value="ECO:0007669"/>
    <property type="project" value="TreeGrafter"/>
</dbReference>
<protein>
    <submittedName>
        <fullName evidence="2">Transposase and inactivated derivatives</fullName>
    </submittedName>
</protein>
<dbReference type="NCBIfam" id="NF047646">
    <property type="entry name" value="REP_Tyr_transpos"/>
    <property type="match status" value="1"/>
</dbReference>
<sequence length="177" mass="21018">MGRSRYKIYEPTHPHFITCTVLNWIPLFTNKDSVSILIDSFKYLQKTDNLKLYAYVILENHIHIVAQSDDIAKSMAKFKRHTARQLLNLLKQRNIQTVLDQLIFYKKAHKTDREYQVWQEGMQPKLVQSDAMMISKINYIHHNPVKRGYVDEAKHWIYSSAKNYNGDEGLLKIECFW</sequence>
<reference evidence="2" key="1">
    <citation type="submission" date="2016-10" db="EMBL/GenBank/DDBJ databases">
        <authorList>
            <person name="de Groot N.N."/>
        </authorList>
    </citation>
    <scope>NUCLEOTIDE SEQUENCE</scope>
</reference>
<dbReference type="InterPro" id="IPR036515">
    <property type="entry name" value="Transposase_17_sf"/>
</dbReference>
<dbReference type="PANTHER" id="PTHR36966">
    <property type="entry name" value="REP-ASSOCIATED TYROSINE TRANSPOSASE"/>
    <property type="match status" value="1"/>
</dbReference>
<dbReference type="GO" id="GO:0004803">
    <property type="term" value="F:transposase activity"/>
    <property type="evidence" value="ECO:0007669"/>
    <property type="project" value="InterPro"/>
</dbReference>
<accession>A0A1W1EG81</accession>
<dbReference type="PANTHER" id="PTHR36966:SF1">
    <property type="entry name" value="REP-ASSOCIATED TYROSINE TRANSPOSASE"/>
    <property type="match status" value="1"/>
</dbReference>
<feature type="domain" description="Transposase IS200-like" evidence="1">
    <location>
        <begin position="10"/>
        <end position="143"/>
    </location>
</feature>
<evidence type="ECO:0000313" key="2">
    <source>
        <dbReference type="EMBL" id="SFZ99018.1"/>
    </source>
</evidence>
<organism evidence="2">
    <name type="scientific">hydrothermal vent metagenome</name>
    <dbReference type="NCBI Taxonomy" id="652676"/>
    <lineage>
        <taxon>unclassified sequences</taxon>
        <taxon>metagenomes</taxon>
        <taxon>ecological metagenomes</taxon>
    </lineage>
</organism>
<dbReference type="GO" id="GO:0006313">
    <property type="term" value="P:DNA transposition"/>
    <property type="evidence" value="ECO:0007669"/>
    <property type="project" value="InterPro"/>
</dbReference>
<dbReference type="SMART" id="SM01321">
    <property type="entry name" value="Y1_Tnp"/>
    <property type="match status" value="1"/>
</dbReference>
<dbReference type="Gene3D" id="3.30.70.1290">
    <property type="entry name" value="Transposase IS200-like"/>
    <property type="match status" value="1"/>
</dbReference>
<dbReference type="AlphaFoldDB" id="A0A1W1EG81"/>
<name>A0A1W1EG81_9ZZZZ</name>